<feature type="chain" id="PRO_5047263086" evidence="1">
    <location>
        <begin position="21"/>
        <end position="1126"/>
    </location>
</feature>
<keyword evidence="3" id="KW-1185">Reference proteome</keyword>
<dbReference type="RefSeq" id="WP_130856065.1">
    <property type="nucleotide sequence ID" value="NZ_JBHLWO010000001.1"/>
</dbReference>
<organism evidence="2 3">
    <name type="scientific">Olivibacter oleidegradans</name>
    <dbReference type="NCBI Taxonomy" id="760123"/>
    <lineage>
        <taxon>Bacteria</taxon>
        <taxon>Pseudomonadati</taxon>
        <taxon>Bacteroidota</taxon>
        <taxon>Sphingobacteriia</taxon>
        <taxon>Sphingobacteriales</taxon>
        <taxon>Sphingobacteriaceae</taxon>
        <taxon>Olivibacter</taxon>
    </lineage>
</organism>
<gene>
    <name evidence="2" type="ORF">ACFFI0_06540</name>
</gene>
<dbReference type="PROSITE" id="PS51257">
    <property type="entry name" value="PROKAR_LIPOPROTEIN"/>
    <property type="match status" value="1"/>
</dbReference>
<protein>
    <submittedName>
        <fullName evidence="2">RHS repeat domain-containing protein</fullName>
    </submittedName>
</protein>
<dbReference type="Proteomes" id="UP001589774">
    <property type="component" value="Unassembled WGS sequence"/>
</dbReference>
<sequence>MKHYYISAIFLFIFSACVYGQQENGANRVTLPSIQNPQAASLGKFGMYPVAEYTGVIPINIPLFEIDVKGYKIPFSLSYHASGIKLQQMETEVGLGWSLSGIGVISRSVIGVPDEKTMGSYNIVPKTAPQLISEASGATSQSDIMTKRVRLRAITEGKGEDTHTDIYFYNLPKASGKFIVNNKNQYYTIPYAPIKIDRGTVLSNLYNSYPFILKDDEGAVYEFNSYTYSVPDNFEPLQGNAIISSWYVDKISLPHYNEVVDFQYNEVFNLEETMYQEQSIGYSPNADGSLTALGGSISLSPGNINHKTYLVSQITYGNGKVVFNYKDSPNLTVSRSKFLDEILIYNKANELVKKLTFKYEIPSSRVKLTAVTTVDLTNPTLSGVYKISYNNLHFPGRNNGYGFQSDYWGYYNSGGNTSFIPSVQVKKSSIGVSSVAPWGYQQEQTYSVGSANRAVDTNFNRAEMISKIVYPTGGYTEFVFESNRIFEQEIISPDVTHWFGGGTSGKGSATKSENVYLFSYEAGNVAKYNTQPKLNLTFGPPTPINGAVRDYTQLVTLKDLTTNAVLLTKWHDANPSLPLQFSKDLSLEVGHNYELKVTIYGVSSYTNGYMTSTVDASVSWVSNANILGDVEKIVGGQRIKSIKSYNHDGVLVNSEEYRYGTNESGVGTSLFDPKIFYKNYLDQKMYTFWSAPGNMANPTRRVDYWQRKYFGISEYSSVGLNGCPAFYSQVTRYTHSNNGTSKFKEVRNYKLNNSKTYESVDYLNSKNYGAYSFLLFNPVPVSEISYNSLNQPVFKKERSYSYFKGAVFTPTLVFEDYYFEVPTYALPGGYILEPNISTEFRFTGSNLRTEVQLPIKELEKMYTFSNGIIQDSIIQTKDFEYTAAYVIQPSLIKQSDSRSGVTQIRNYYPDDISSTTLNGGNLTAEQLSAIQLLKNNSSHRVAMPIQAEVYNNSSLVSMQRNLYGNFSGQSRLSKVIEKKGLSSSFNTLADYLSYDTYGNPLEIKQKEGASAVYLWGYNGQYPIAKIENATYAQVLAALGSNSSTIISQLNSATVSEALVRSTVQTLRTALTNALVTTYTYKPLVGMTSATDPSGRTTYYNYDGFGRLKETKDTQSKTTGTYEYHYR</sequence>
<accession>A0ABV6HGD5</accession>
<dbReference type="InterPro" id="IPR006530">
    <property type="entry name" value="YD"/>
</dbReference>
<dbReference type="EMBL" id="JBHLWO010000001">
    <property type="protein sequence ID" value="MFC0317958.1"/>
    <property type="molecule type" value="Genomic_DNA"/>
</dbReference>
<evidence type="ECO:0000313" key="3">
    <source>
        <dbReference type="Proteomes" id="UP001589774"/>
    </source>
</evidence>
<comment type="caution">
    <text evidence="2">The sequence shown here is derived from an EMBL/GenBank/DDBJ whole genome shotgun (WGS) entry which is preliminary data.</text>
</comment>
<evidence type="ECO:0000256" key="1">
    <source>
        <dbReference type="SAM" id="SignalP"/>
    </source>
</evidence>
<evidence type="ECO:0000313" key="2">
    <source>
        <dbReference type="EMBL" id="MFC0317958.1"/>
    </source>
</evidence>
<reference evidence="2 3" key="1">
    <citation type="submission" date="2024-09" db="EMBL/GenBank/DDBJ databases">
        <authorList>
            <person name="Sun Q."/>
            <person name="Mori K."/>
        </authorList>
    </citation>
    <scope>NUCLEOTIDE SEQUENCE [LARGE SCALE GENOMIC DNA]</scope>
    <source>
        <strain evidence="2 3">CCM 7765</strain>
    </source>
</reference>
<feature type="signal peptide" evidence="1">
    <location>
        <begin position="1"/>
        <end position="20"/>
    </location>
</feature>
<name>A0ABV6HGD5_9SPHI</name>
<dbReference type="NCBIfam" id="TIGR01643">
    <property type="entry name" value="YD_repeat_2x"/>
    <property type="match status" value="1"/>
</dbReference>
<proteinExistence type="predicted"/>
<keyword evidence="1" id="KW-0732">Signal</keyword>